<name>A0A168NK29_ABSGL</name>
<reference evidence="1" key="1">
    <citation type="submission" date="2016-04" db="EMBL/GenBank/DDBJ databases">
        <authorList>
            <person name="Evans L.H."/>
            <person name="Alamgir A."/>
            <person name="Owens N."/>
            <person name="Weber N.D."/>
            <person name="Virtaneva K."/>
            <person name="Barbian K."/>
            <person name="Babar A."/>
            <person name="Rosenke K."/>
        </authorList>
    </citation>
    <scope>NUCLEOTIDE SEQUENCE [LARGE SCALE GENOMIC DNA]</scope>
    <source>
        <strain evidence="1">CBS 101.48</strain>
    </source>
</reference>
<dbReference type="Proteomes" id="UP000078561">
    <property type="component" value="Unassembled WGS sequence"/>
</dbReference>
<dbReference type="InParanoid" id="A0A168NK29"/>
<accession>A0A168NK29</accession>
<protein>
    <recommendedName>
        <fullName evidence="3">Ndc10 domain-containing protein</fullName>
    </recommendedName>
</protein>
<organism evidence="1">
    <name type="scientific">Absidia glauca</name>
    <name type="common">Pin mould</name>
    <dbReference type="NCBI Taxonomy" id="4829"/>
    <lineage>
        <taxon>Eukaryota</taxon>
        <taxon>Fungi</taxon>
        <taxon>Fungi incertae sedis</taxon>
        <taxon>Mucoromycota</taxon>
        <taxon>Mucoromycotina</taxon>
        <taxon>Mucoromycetes</taxon>
        <taxon>Mucorales</taxon>
        <taxon>Cunninghamellaceae</taxon>
        <taxon>Absidia</taxon>
    </lineage>
</organism>
<proteinExistence type="predicted"/>
<dbReference type="EMBL" id="LT553376">
    <property type="protein sequence ID" value="SAM00693.1"/>
    <property type="molecule type" value="Genomic_DNA"/>
</dbReference>
<dbReference type="AlphaFoldDB" id="A0A168NK29"/>
<gene>
    <name evidence="1" type="primary">ABSGL_06409.1 scaffold 8296</name>
</gene>
<evidence type="ECO:0000313" key="1">
    <source>
        <dbReference type="EMBL" id="SAM00693.1"/>
    </source>
</evidence>
<evidence type="ECO:0008006" key="3">
    <source>
        <dbReference type="Google" id="ProtNLM"/>
    </source>
</evidence>
<sequence>MKTSWVKCFRSSLSSANPRISPLAAKYKCPQPFLFIISQCQAYFEHSDLLMVIRLGYDGELFRLVDFSLTDFWGTCCQSSFRQDHERSFWAERIIPFFKYFGVSSSVLFSWCEDHCIAYSDNQKTPGAWNTNTKNYMRMGLVGATTENLEDSMKLINIMVSTLNIAISSKLDTKLETVLGLAVFGVQLIRNRLTLLKTTLDPNGKKLANRGTQKRTGTHSLE</sequence>
<dbReference type="OrthoDB" id="2404656at2759"/>
<evidence type="ECO:0000313" key="2">
    <source>
        <dbReference type="Proteomes" id="UP000078561"/>
    </source>
</evidence>
<keyword evidence="2" id="KW-1185">Reference proteome</keyword>